<reference evidence="5" key="2">
    <citation type="submission" date="2017-04" db="EMBL/GenBank/DDBJ databases">
        <authorList>
            <person name="Afonso C.L."/>
            <person name="Miller P.J."/>
            <person name="Scott M.A."/>
            <person name="Spackman E."/>
            <person name="Goraichik I."/>
            <person name="Dimitrov K.M."/>
            <person name="Suarez D.L."/>
            <person name="Swayne D.E."/>
        </authorList>
    </citation>
    <scope>NUCLEOTIDE SEQUENCE</scope>
    <source>
        <strain evidence="4">SQU-Iz1</strain>
        <strain evidence="7">SQU-Iz2</strain>
        <strain evidence="2">SQU-Sa1</strain>
        <strain evidence="3">SQU-Sa2</strain>
        <strain evidence="6">SQU-Sa3</strain>
        <strain evidence="5">SQU-Se1</strain>
        <strain evidence="8">SQU-Se2</strain>
    </source>
</reference>
<evidence type="ECO:0000313" key="4">
    <source>
        <dbReference type="EMBL" id="ATZ76625.1"/>
    </source>
</evidence>
<protein>
    <submittedName>
        <fullName evidence="5">Immunodominant membrane protein</fullName>
    </submittedName>
</protein>
<keyword evidence="1" id="KW-0472">Membrane</keyword>
<dbReference type="EMBL" id="KY872732">
    <property type="protein sequence ID" value="ATZ76628.1"/>
    <property type="molecule type" value="Genomic_DNA"/>
</dbReference>
<dbReference type="EMBL" id="KY872727">
    <property type="protein sequence ID" value="ATZ76623.1"/>
    <property type="molecule type" value="Genomic_DNA"/>
</dbReference>
<evidence type="ECO:0000256" key="1">
    <source>
        <dbReference type="SAM" id="Phobius"/>
    </source>
</evidence>
<evidence type="ECO:0000313" key="8">
    <source>
        <dbReference type="EMBL" id="ATZ76629.1"/>
    </source>
</evidence>
<name>A0A2H4UKN1_9MOLU</name>
<evidence type="ECO:0000313" key="3">
    <source>
        <dbReference type="EMBL" id="ATZ76624.1"/>
    </source>
</evidence>
<gene>
    <name evidence="5" type="primary">imp</name>
</gene>
<feature type="transmembrane region" description="Helical" evidence="1">
    <location>
        <begin position="15"/>
        <end position="37"/>
    </location>
</feature>
<keyword evidence="1" id="KW-1133">Transmembrane helix</keyword>
<proteinExistence type="predicted"/>
<dbReference type="EMBL" id="KY872728">
    <property type="protein sequence ID" value="ATZ76624.1"/>
    <property type="molecule type" value="Genomic_DNA"/>
</dbReference>
<sequence length="171" mass="18959">MNHKENFLQTKNGKITAGVLASLGISVVVYIITAKLLHWKPFNITILTNKDIENLKVDLKDLTGKTTKNDLPSDDAKKEAQKAVDGLKKILDAFTENNKADDKDKKISSDTMALANTLKTKAEDALKLVNDQTTAPQTWEDKDVTNFVTKMVKTSEIDNLLNKAKSDLKLS</sequence>
<dbReference type="AlphaFoldDB" id="A0A2H4UKN1"/>
<dbReference type="EMBL" id="KY872733">
    <property type="protein sequence ID" value="ATZ76629.1"/>
    <property type="molecule type" value="Genomic_DNA"/>
</dbReference>
<dbReference type="EMBL" id="KY872729">
    <property type="protein sequence ID" value="ATZ76625.1"/>
    <property type="molecule type" value="Genomic_DNA"/>
</dbReference>
<accession>A0A2H4UKN1</accession>
<evidence type="ECO:0000313" key="2">
    <source>
        <dbReference type="EMBL" id="ATZ76623.1"/>
    </source>
</evidence>
<dbReference type="EMBL" id="KY872731">
    <property type="protein sequence ID" value="ATZ76627.1"/>
    <property type="molecule type" value="Genomic_DNA"/>
</dbReference>
<evidence type="ECO:0000313" key="6">
    <source>
        <dbReference type="EMBL" id="ATZ76627.1"/>
    </source>
</evidence>
<evidence type="ECO:0000313" key="7">
    <source>
        <dbReference type="EMBL" id="ATZ76628.1"/>
    </source>
</evidence>
<dbReference type="EMBL" id="KY872730">
    <property type="protein sequence ID" value="ATZ76626.1"/>
    <property type="molecule type" value="Genomic_DNA"/>
</dbReference>
<keyword evidence="1" id="KW-0812">Transmembrane</keyword>
<evidence type="ECO:0000313" key="5">
    <source>
        <dbReference type="EMBL" id="ATZ76626.1"/>
    </source>
</evidence>
<reference evidence="5" key="1">
    <citation type="journal article" date="2017" name="BMC Microbiol.">
        <title>Classification of a new phytoplasmas subgroup 16SrII-W associated with Crotalaria witches' broom diseases in Oman based on multigene sequence analysis.</title>
        <authorList>
            <person name="Al-Subhi A."/>
            <person name="Hogenhout S.A."/>
            <person name="Al-Yahyai R.A."/>
            <person name="Al-Sadi A.M."/>
        </authorList>
    </citation>
    <scope>NUCLEOTIDE SEQUENCE</scope>
    <source>
        <strain evidence="4">SQU-Iz1</strain>
        <strain evidence="7">SQU-Iz2</strain>
        <strain evidence="2">SQU-Sa1</strain>
        <strain evidence="3">SQU-Sa2</strain>
        <strain evidence="6">SQU-Sa3</strain>
        <strain evidence="5">SQU-Se1</strain>
        <strain evidence="8">SQU-Se2</strain>
    </source>
</reference>
<organism evidence="5">
    <name type="scientific">Crotalaria witches'-broom phytoplasma</name>
    <dbReference type="NCBI Taxonomy" id="452530"/>
    <lineage>
        <taxon>Bacteria</taxon>
        <taxon>Bacillati</taxon>
        <taxon>Mycoplasmatota</taxon>
        <taxon>Mollicutes</taxon>
        <taxon>Acholeplasmatales</taxon>
        <taxon>Acholeplasmataceae</taxon>
        <taxon>Candidatus Phytoplasma</taxon>
        <taxon>16SrII (Peanut WB group)</taxon>
    </lineage>
</organism>